<dbReference type="SMART" id="SM00749">
    <property type="entry name" value="BON"/>
    <property type="match status" value="1"/>
</dbReference>
<dbReference type="InterPro" id="IPR051686">
    <property type="entry name" value="Lipoprotein_DolP"/>
</dbReference>
<dbReference type="RefSeq" id="WP_176929233.1">
    <property type="nucleotide sequence ID" value="NZ_FMYQ01000042.1"/>
</dbReference>
<feature type="chain" id="PRO_5011723980" description="Osmotically-inducible protein Y" evidence="7">
    <location>
        <begin position="22"/>
        <end position="123"/>
    </location>
</feature>
<keyword evidence="2 7" id="KW-0732">Signal</keyword>
<dbReference type="PANTHER" id="PTHR34606">
    <property type="entry name" value="BON DOMAIN-CONTAINING PROTEIN"/>
    <property type="match status" value="1"/>
</dbReference>
<feature type="region of interest" description="Disordered" evidence="6">
    <location>
        <begin position="19"/>
        <end position="49"/>
    </location>
</feature>
<reference evidence="10" key="1">
    <citation type="submission" date="2016-09" db="EMBL/GenBank/DDBJ databases">
        <authorList>
            <person name="Varghese N."/>
            <person name="Submissions S."/>
        </authorList>
    </citation>
    <scope>NUCLEOTIDE SEQUENCE [LARGE SCALE GENOMIC DNA]</scope>
    <source>
        <strain evidence="10">TNe-862</strain>
    </source>
</reference>
<protein>
    <recommendedName>
        <fullName evidence="5">Osmotically-inducible protein Y</fullName>
    </recommendedName>
</protein>
<dbReference type="PROSITE" id="PS50914">
    <property type="entry name" value="BON"/>
    <property type="match status" value="1"/>
</dbReference>
<comment type="subcellular location">
    <subcellularLocation>
        <location evidence="1">Periplasm</location>
    </subcellularLocation>
</comment>
<evidence type="ECO:0000256" key="4">
    <source>
        <dbReference type="ARBA" id="ARBA00022764"/>
    </source>
</evidence>
<dbReference type="PANTHER" id="PTHR34606:SF15">
    <property type="entry name" value="BON DOMAIN-CONTAINING PROTEIN"/>
    <property type="match status" value="1"/>
</dbReference>
<evidence type="ECO:0000259" key="8">
    <source>
        <dbReference type="PROSITE" id="PS50914"/>
    </source>
</evidence>
<dbReference type="STRING" id="416944.SAMN05421548_14219"/>
<keyword evidence="4" id="KW-0574">Periplasm</keyword>
<evidence type="ECO:0000256" key="7">
    <source>
        <dbReference type="SAM" id="SignalP"/>
    </source>
</evidence>
<evidence type="ECO:0000313" key="9">
    <source>
        <dbReference type="EMBL" id="SDE32700.1"/>
    </source>
</evidence>
<evidence type="ECO:0000256" key="5">
    <source>
        <dbReference type="ARBA" id="ARBA00070588"/>
    </source>
</evidence>
<dbReference type="InterPro" id="IPR014004">
    <property type="entry name" value="Transpt-assoc_nodulatn_dom_bac"/>
</dbReference>
<name>A0A1G7C1Q0_9BURK</name>
<feature type="signal peptide" evidence="7">
    <location>
        <begin position="1"/>
        <end position="21"/>
    </location>
</feature>
<accession>A0A1G7C1Q0</accession>
<evidence type="ECO:0000256" key="1">
    <source>
        <dbReference type="ARBA" id="ARBA00004418"/>
    </source>
</evidence>
<evidence type="ECO:0000313" key="10">
    <source>
        <dbReference type="Proteomes" id="UP000198908"/>
    </source>
</evidence>
<dbReference type="Proteomes" id="UP000198908">
    <property type="component" value="Unassembled WGS sequence"/>
</dbReference>
<feature type="domain" description="BON" evidence="8">
    <location>
        <begin position="52"/>
        <end position="120"/>
    </location>
</feature>
<evidence type="ECO:0000256" key="6">
    <source>
        <dbReference type="SAM" id="MobiDB-lite"/>
    </source>
</evidence>
<proteinExistence type="predicted"/>
<dbReference type="GO" id="GO:0042597">
    <property type="term" value="C:periplasmic space"/>
    <property type="evidence" value="ECO:0007669"/>
    <property type="project" value="UniProtKB-SubCell"/>
</dbReference>
<gene>
    <name evidence="9" type="ORF">SAMN05421548_14219</name>
</gene>
<dbReference type="InterPro" id="IPR007055">
    <property type="entry name" value="BON_dom"/>
</dbReference>
<evidence type="ECO:0000256" key="2">
    <source>
        <dbReference type="ARBA" id="ARBA00022729"/>
    </source>
</evidence>
<dbReference type="FunFam" id="3.30.1340.30:FF:000001">
    <property type="entry name" value="Molecular chaperone OsmY"/>
    <property type="match status" value="1"/>
</dbReference>
<evidence type="ECO:0000256" key="3">
    <source>
        <dbReference type="ARBA" id="ARBA00022737"/>
    </source>
</evidence>
<dbReference type="Gene3D" id="3.30.1340.30">
    <property type="match status" value="1"/>
</dbReference>
<keyword evidence="10" id="KW-1185">Reference proteome</keyword>
<keyword evidence="3" id="KW-0677">Repeat</keyword>
<dbReference type="EMBL" id="FMYQ01000042">
    <property type="protein sequence ID" value="SDE32700.1"/>
    <property type="molecule type" value="Genomic_DNA"/>
</dbReference>
<sequence length="123" mass="12322">MKPCCLVFTLCAALAATGARAQTPPGPPLGASVTPDGLSDAGSPQTLGRKAADTVVTAKVKAALASAKNVDSSDIRVSTQDGTVTLSGAVPQRAQRDEVSRIAARIDGVAAVRNALAVDEAPQ</sequence>
<organism evidence="9 10">
    <name type="scientific">Paraburkholderia lycopersici</name>
    <dbReference type="NCBI Taxonomy" id="416944"/>
    <lineage>
        <taxon>Bacteria</taxon>
        <taxon>Pseudomonadati</taxon>
        <taxon>Pseudomonadota</taxon>
        <taxon>Betaproteobacteria</taxon>
        <taxon>Burkholderiales</taxon>
        <taxon>Burkholderiaceae</taxon>
        <taxon>Paraburkholderia</taxon>
    </lineage>
</organism>
<dbReference type="AlphaFoldDB" id="A0A1G7C1Q0"/>
<dbReference type="Pfam" id="PF04972">
    <property type="entry name" value="BON"/>
    <property type="match status" value="1"/>
</dbReference>